<sequence>MTQSPPLLSLQNPKDVSIEEIEAELNEIWQNNEAADHGTIATRATSFTMVIYESEEKSDDSAIAESLASSNPGRIIALYPTDQEDEGVSAQVSAYCPIQKQGSNNLVCCEYIHLTGTPDALERIGGMVSALMLSDLPRFLWWKAKPQPKSDLFQRLADNSDTVIIDSSTFEQTEAELECVGQLLSEGIVFADLNWRRLSAWQELTAEAFDPPERRSALTEVDQVTIDYEQGNPAQALMFLGWLASRLKWDPISYEYEGGDYDIRRVKLQNDEQKEIVAELAGIPTEAGDIPGDLISIRLSSTNLEADCCTVLCSETTGCMRMEAGGGAQSCRIQQVTPLFDQKTEQLLVKQVQRWGREVLYEESMTPTYQMLQLRH</sequence>
<dbReference type="InterPro" id="IPR004555">
    <property type="entry name" value="G6PDH_assembly_OpcA"/>
</dbReference>
<reference evidence="3" key="1">
    <citation type="submission" date="2019-08" db="EMBL/GenBank/DDBJ databases">
        <title>Carotenoids and Carotenoid Binding Proteins in the Halophilic Cyanobacterium Euhalothece sp. ZM00.</title>
        <authorList>
            <person name="Cho S.M."/>
            <person name="Song J.Y."/>
            <person name="Park Y.-I."/>
        </authorList>
    </citation>
    <scope>NUCLEOTIDE SEQUENCE [LARGE SCALE GENOMIC DNA]</scope>
    <source>
        <strain evidence="3">Z-M001</strain>
    </source>
</reference>
<proteinExistence type="predicted"/>
<dbReference type="AlphaFoldDB" id="A0A5B8NQT5"/>
<evidence type="ECO:0000259" key="2">
    <source>
        <dbReference type="Pfam" id="PF20171"/>
    </source>
</evidence>
<name>A0A5B8NQT5_9CHRO</name>
<dbReference type="RefSeq" id="WP_146296701.1">
    <property type="nucleotide sequence ID" value="NZ_CP042326.1"/>
</dbReference>
<gene>
    <name evidence="3" type="primary">opcA</name>
    <name evidence="3" type="ORF">FRE64_13465</name>
</gene>
<accession>A0A5B8NQT5</accession>
<dbReference type="KEGG" id="enn:FRE64_13465"/>
<dbReference type="Proteomes" id="UP000318453">
    <property type="component" value="Chromosome"/>
</dbReference>
<evidence type="ECO:0000313" key="4">
    <source>
        <dbReference type="Proteomes" id="UP000318453"/>
    </source>
</evidence>
<dbReference type="NCBIfam" id="TIGR00534">
    <property type="entry name" value="OpcA"/>
    <property type="match status" value="1"/>
</dbReference>
<dbReference type="InterPro" id="IPR046802">
    <property type="entry name" value="OpcA_G6PD_C"/>
</dbReference>
<dbReference type="EMBL" id="CP042326">
    <property type="protein sequence ID" value="QDZ40861.1"/>
    <property type="molecule type" value="Genomic_DNA"/>
</dbReference>
<keyword evidence="4" id="KW-1185">Reference proteome</keyword>
<evidence type="ECO:0000259" key="1">
    <source>
        <dbReference type="Pfam" id="PF10128"/>
    </source>
</evidence>
<dbReference type="Pfam" id="PF10128">
    <property type="entry name" value="OpcA_G6PD_assem"/>
    <property type="match status" value="1"/>
</dbReference>
<dbReference type="PANTHER" id="PTHR38658:SF1">
    <property type="entry name" value="OXPP CYCLE PROTEIN OPCA-RELATED"/>
    <property type="match status" value="1"/>
</dbReference>
<dbReference type="Pfam" id="PF20171">
    <property type="entry name" value="OpcA_G6PD_C"/>
    <property type="match status" value="1"/>
</dbReference>
<dbReference type="InterPro" id="IPR046801">
    <property type="entry name" value="OpcA_G6PD_N"/>
</dbReference>
<evidence type="ECO:0000313" key="3">
    <source>
        <dbReference type="EMBL" id="QDZ40861.1"/>
    </source>
</evidence>
<feature type="domain" description="Glucose-6-phosphate dehydrogenase assembly protein OpcA N-terminal" evidence="1">
    <location>
        <begin position="64"/>
        <end position="180"/>
    </location>
</feature>
<protein>
    <submittedName>
        <fullName evidence="3">Glucose-6-phosphate dehydrogenase assembly protein OpcA</fullName>
    </submittedName>
</protein>
<dbReference type="PANTHER" id="PTHR38658">
    <property type="entry name" value="OXPP CYCLE PROTEIN OPCA-RELATED"/>
    <property type="match status" value="1"/>
</dbReference>
<feature type="domain" description="Glucose-6-phosphate dehydrogenase assembly protein OpcA C-terminal" evidence="2">
    <location>
        <begin position="190"/>
        <end position="365"/>
    </location>
</feature>
<dbReference type="OrthoDB" id="128564at2"/>
<organism evidence="3 4">
    <name type="scientific">Euhalothece natronophila Z-M001</name>
    <dbReference type="NCBI Taxonomy" id="522448"/>
    <lineage>
        <taxon>Bacteria</taxon>
        <taxon>Bacillati</taxon>
        <taxon>Cyanobacteriota</taxon>
        <taxon>Cyanophyceae</taxon>
        <taxon>Oscillatoriophycideae</taxon>
        <taxon>Chroococcales</taxon>
        <taxon>Halothecacae</taxon>
        <taxon>Halothece cluster</taxon>
        <taxon>Euhalothece</taxon>
    </lineage>
</organism>